<reference evidence="3" key="1">
    <citation type="journal article" date="2019" name="Int. J. Syst. Evol. Microbiol.">
        <title>The Global Catalogue of Microorganisms (GCM) 10K type strain sequencing project: providing services to taxonomists for standard genome sequencing and annotation.</title>
        <authorList>
            <consortium name="The Broad Institute Genomics Platform"/>
            <consortium name="The Broad Institute Genome Sequencing Center for Infectious Disease"/>
            <person name="Wu L."/>
            <person name="Ma J."/>
        </authorList>
    </citation>
    <scope>NUCLEOTIDE SEQUENCE [LARGE SCALE GENOMIC DNA]</scope>
    <source>
        <strain evidence="3">KCTC 33676</strain>
    </source>
</reference>
<gene>
    <name evidence="2" type="ORF">ACFSUC_04365</name>
</gene>
<dbReference type="Proteomes" id="UP001597497">
    <property type="component" value="Unassembled WGS sequence"/>
</dbReference>
<evidence type="ECO:0000313" key="3">
    <source>
        <dbReference type="Proteomes" id="UP001597497"/>
    </source>
</evidence>
<accession>A0ABW5R6Z7</accession>
<dbReference type="RefSeq" id="WP_379928268.1">
    <property type="nucleotide sequence ID" value="NZ_JBHUMM010000007.1"/>
</dbReference>
<sequence>MNSLFLILYLLLWLACLAWDQLAAKPAMKKRPYPFYVIYSLSLILYLFVLLGVRVPMPSDYFSSTLAPWLMSWMK</sequence>
<feature type="transmembrane region" description="Helical" evidence="1">
    <location>
        <begin position="33"/>
        <end position="53"/>
    </location>
</feature>
<organism evidence="2 3">
    <name type="scientific">Marinicrinis sediminis</name>
    <dbReference type="NCBI Taxonomy" id="1652465"/>
    <lineage>
        <taxon>Bacteria</taxon>
        <taxon>Bacillati</taxon>
        <taxon>Bacillota</taxon>
        <taxon>Bacilli</taxon>
        <taxon>Bacillales</taxon>
        <taxon>Paenibacillaceae</taxon>
    </lineage>
</organism>
<evidence type="ECO:0000313" key="2">
    <source>
        <dbReference type="EMBL" id="MFD2670840.1"/>
    </source>
</evidence>
<name>A0ABW5R6Z7_9BACL</name>
<comment type="caution">
    <text evidence="2">The sequence shown here is derived from an EMBL/GenBank/DDBJ whole genome shotgun (WGS) entry which is preliminary data.</text>
</comment>
<keyword evidence="1" id="KW-0472">Membrane</keyword>
<keyword evidence="3" id="KW-1185">Reference proteome</keyword>
<keyword evidence="1" id="KW-1133">Transmembrane helix</keyword>
<proteinExistence type="predicted"/>
<evidence type="ECO:0000256" key="1">
    <source>
        <dbReference type="SAM" id="Phobius"/>
    </source>
</evidence>
<dbReference type="EMBL" id="JBHUMM010000007">
    <property type="protein sequence ID" value="MFD2670840.1"/>
    <property type="molecule type" value="Genomic_DNA"/>
</dbReference>
<protein>
    <submittedName>
        <fullName evidence="2">Uncharacterized protein</fullName>
    </submittedName>
</protein>
<keyword evidence="1" id="KW-0812">Transmembrane</keyword>